<feature type="region of interest" description="Disordered" evidence="1">
    <location>
        <begin position="30"/>
        <end position="66"/>
    </location>
</feature>
<proteinExistence type="predicted"/>
<sequence length="150" mass="16115">MPTTSPTVSSIQIPRHATELRALADGLAFYDVPRPEPPTGELNDPHHRTKPPPPVACTEPSNGQASQTVTKIAAFATSAAAGGRPDSPRLVLVVKARLASAARTREREPGGYADSTWLSKVDFHSARMIMMARPLQDPSAHLFPENSTKI</sequence>
<dbReference type="AlphaFoldDB" id="A0A8H6STK6"/>
<reference evidence="2" key="1">
    <citation type="submission" date="2020-05" db="EMBL/GenBank/DDBJ databases">
        <title>Mycena genomes resolve the evolution of fungal bioluminescence.</title>
        <authorList>
            <person name="Tsai I.J."/>
        </authorList>
    </citation>
    <scope>NUCLEOTIDE SEQUENCE</scope>
    <source>
        <strain evidence="2">110903Hualien_Pintung</strain>
    </source>
</reference>
<accession>A0A8H6STK6</accession>
<gene>
    <name evidence="2" type="ORF">HMN09_00774800</name>
</gene>
<dbReference type="Proteomes" id="UP000613580">
    <property type="component" value="Unassembled WGS sequence"/>
</dbReference>
<keyword evidence="3" id="KW-1185">Reference proteome</keyword>
<evidence type="ECO:0000313" key="2">
    <source>
        <dbReference type="EMBL" id="KAF7305241.1"/>
    </source>
</evidence>
<organism evidence="2 3">
    <name type="scientific">Mycena chlorophos</name>
    <name type="common">Agaric fungus</name>
    <name type="synonym">Agaricus chlorophos</name>
    <dbReference type="NCBI Taxonomy" id="658473"/>
    <lineage>
        <taxon>Eukaryota</taxon>
        <taxon>Fungi</taxon>
        <taxon>Dikarya</taxon>
        <taxon>Basidiomycota</taxon>
        <taxon>Agaricomycotina</taxon>
        <taxon>Agaricomycetes</taxon>
        <taxon>Agaricomycetidae</taxon>
        <taxon>Agaricales</taxon>
        <taxon>Marasmiineae</taxon>
        <taxon>Mycenaceae</taxon>
        <taxon>Mycena</taxon>
    </lineage>
</organism>
<evidence type="ECO:0000313" key="3">
    <source>
        <dbReference type="Proteomes" id="UP000613580"/>
    </source>
</evidence>
<dbReference type="EMBL" id="JACAZE010000010">
    <property type="protein sequence ID" value="KAF7305241.1"/>
    <property type="molecule type" value="Genomic_DNA"/>
</dbReference>
<name>A0A8H6STK6_MYCCL</name>
<protein>
    <submittedName>
        <fullName evidence="2">Uncharacterized protein</fullName>
    </submittedName>
</protein>
<comment type="caution">
    <text evidence="2">The sequence shown here is derived from an EMBL/GenBank/DDBJ whole genome shotgun (WGS) entry which is preliminary data.</text>
</comment>
<evidence type="ECO:0000256" key="1">
    <source>
        <dbReference type="SAM" id="MobiDB-lite"/>
    </source>
</evidence>